<dbReference type="PROSITE" id="PS51352">
    <property type="entry name" value="THIOREDOXIN_2"/>
    <property type="match status" value="1"/>
</dbReference>
<dbReference type="SUPFAM" id="SSF52833">
    <property type="entry name" value="Thioredoxin-like"/>
    <property type="match status" value="1"/>
</dbReference>
<sequence length="233" mass="26689">MRKASFPKKILILVAILALPGFLYYLLTAKGKNRYKPLPFFGPKEVAKTGHKFHGTYIPDTIYHKLSDFKLTDQNGKEVSFKNFDKKIFIANFFYTGCPSVCTTVNKNVAELVYAYRKNPMVYFLTITVDPDKDKPAVLKQYAKQFELTNKWLFLSGDTTTTYNLARKGFLVDALKVPGKDEFIYSDKLILIDAEKRIRGYYSGTTSGDITKLNDEIKVQIAEELRKVDKALY</sequence>
<evidence type="ECO:0000256" key="4">
    <source>
        <dbReference type="PIRSR" id="PIRSR603782-2"/>
    </source>
</evidence>
<evidence type="ECO:0000313" key="7">
    <source>
        <dbReference type="Proteomes" id="UP000264217"/>
    </source>
</evidence>
<protein>
    <submittedName>
        <fullName evidence="6">SCO family protein</fullName>
    </submittedName>
</protein>
<dbReference type="EMBL" id="QWDC01000001">
    <property type="protein sequence ID" value="RFZ95647.1"/>
    <property type="molecule type" value="Genomic_DNA"/>
</dbReference>
<dbReference type="AlphaFoldDB" id="A0A372P1M4"/>
<gene>
    <name evidence="6" type="ORF">D0C36_09055</name>
</gene>
<comment type="similarity">
    <text evidence="1">Belongs to the SCO1/2 family.</text>
</comment>
<dbReference type="GO" id="GO:0046872">
    <property type="term" value="F:metal ion binding"/>
    <property type="evidence" value="ECO:0007669"/>
    <property type="project" value="UniProtKB-KW"/>
</dbReference>
<feature type="disulfide bond" description="Redox-active" evidence="4">
    <location>
        <begin position="98"/>
        <end position="102"/>
    </location>
</feature>
<keyword evidence="3" id="KW-0479">Metal-binding</keyword>
<comment type="caution">
    <text evidence="6">The sequence shown here is derived from an EMBL/GenBank/DDBJ whole genome shotgun (WGS) entry which is preliminary data.</text>
</comment>
<evidence type="ECO:0000313" key="6">
    <source>
        <dbReference type="EMBL" id="RFZ95647.1"/>
    </source>
</evidence>
<dbReference type="RefSeq" id="WP_117391197.1">
    <property type="nucleotide sequence ID" value="NZ_QWDC01000001.1"/>
</dbReference>
<proteinExistence type="inferred from homology"/>
<evidence type="ECO:0000256" key="1">
    <source>
        <dbReference type="ARBA" id="ARBA00010996"/>
    </source>
</evidence>
<dbReference type="InterPro" id="IPR013766">
    <property type="entry name" value="Thioredoxin_domain"/>
</dbReference>
<feature type="binding site" evidence="3">
    <location>
        <position position="98"/>
    </location>
    <ligand>
        <name>Cu cation</name>
        <dbReference type="ChEBI" id="CHEBI:23378"/>
    </ligand>
</feature>
<dbReference type="CDD" id="cd02968">
    <property type="entry name" value="SCO"/>
    <property type="match status" value="1"/>
</dbReference>
<keyword evidence="7" id="KW-1185">Reference proteome</keyword>
<keyword evidence="2 3" id="KW-0186">Copper</keyword>
<dbReference type="InterPro" id="IPR036249">
    <property type="entry name" value="Thioredoxin-like_sf"/>
</dbReference>
<dbReference type="InterPro" id="IPR003782">
    <property type="entry name" value="SCO1/SenC"/>
</dbReference>
<evidence type="ECO:0000256" key="3">
    <source>
        <dbReference type="PIRSR" id="PIRSR603782-1"/>
    </source>
</evidence>
<evidence type="ECO:0000256" key="2">
    <source>
        <dbReference type="ARBA" id="ARBA00023008"/>
    </source>
</evidence>
<dbReference type="PANTHER" id="PTHR12151:SF25">
    <property type="entry name" value="LINALOOL DEHYDRATASE_ISOMERASE DOMAIN-CONTAINING PROTEIN"/>
    <property type="match status" value="1"/>
</dbReference>
<dbReference type="Gene3D" id="3.40.30.10">
    <property type="entry name" value="Glutaredoxin"/>
    <property type="match status" value="1"/>
</dbReference>
<accession>A0A372P1M4</accession>
<dbReference type="OrthoDB" id="9811998at2"/>
<feature type="binding site" evidence="3">
    <location>
        <position position="102"/>
    </location>
    <ligand>
        <name>Cu cation</name>
        <dbReference type="ChEBI" id="CHEBI:23378"/>
    </ligand>
</feature>
<reference evidence="6 7" key="1">
    <citation type="submission" date="2018-08" db="EMBL/GenBank/DDBJ databases">
        <title>Mucilaginibacter sp. MYSH2.</title>
        <authorList>
            <person name="Seo T."/>
        </authorList>
    </citation>
    <scope>NUCLEOTIDE SEQUENCE [LARGE SCALE GENOMIC DNA]</scope>
    <source>
        <strain evidence="6 7">MYSH2</strain>
    </source>
</reference>
<evidence type="ECO:0000259" key="5">
    <source>
        <dbReference type="PROSITE" id="PS51352"/>
    </source>
</evidence>
<name>A0A372P1M4_9SPHI</name>
<feature type="domain" description="Thioredoxin" evidence="5">
    <location>
        <begin position="60"/>
        <end position="227"/>
    </location>
</feature>
<dbReference type="Proteomes" id="UP000264217">
    <property type="component" value="Unassembled WGS sequence"/>
</dbReference>
<organism evidence="6 7">
    <name type="scientific">Mucilaginibacter conchicola</name>
    <dbReference type="NCBI Taxonomy" id="2303333"/>
    <lineage>
        <taxon>Bacteria</taxon>
        <taxon>Pseudomonadati</taxon>
        <taxon>Bacteroidota</taxon>
        <taxon>Sphingobacteriia</taxon>
        <taxon>Sphingobacteriales</taxon>
        <taxon>Sphingobacteriaceae</taxon>
        <taxon>Mucilaginibacter</taxon>
    </lineage>
</organism>
<keyword evidence="4" id="KW-1015">Disulfide bond</keyword>
<dbReference type="PANTHER" id="PTHR12151">
    <property type="entry name" value="ELECTRON TRANSPORT PROTIN SCO1/SENC FAMILY MEMBER"/>
    <property type="match status" value="1"/>
</dbReference>
<dbReference type="Pfam" id="PF02630">
    <property type="entry name" value="SCO1-SenC"/>
    <property type="match status" value="1"/>
</dbReference>